<feature type="DNA-binding region" description="OmpR/PhoB-type" evidence="5">
    <location>
        <begin position="7"/>
        <end position="114"/>
    </location>
</feature>
<evidence type="ECO:0000256" key="3">
    <source>
        <dbReference type="ARBA" id="ARBA00023125"/>
    </source>
</evidence>
<evidence type="ECO:0000256" key="4">
    <source>
        <dbReference type="ARBA" id="ARBA00023163"/>
    </source>
</evidence>
<dbReference type="CDD" id="cd15831">
    <property type="entry name" value="BTAD"/>
    <property type="match status" value="1"/>
</dbReference>
<keyword evidence="3 5" id="KW-0238">DNA-binding</keyword>
<evidence type="ECO:0000256" key="5">
    <source>
        <dbReference type="PROSITE-ProRule" id="PRU01091"/>
    </source>
</evidence>
<dbReference type="GO" id="GO:0000160">
    <property type="term" value="P:phosphorelay signal transduction system"/>
    <property type="evidence" value="ECO:0007669"/>
    <property type="project" value="InterPro"/>
</dbReference>
<dbReference type="SMART" id="SM00862">
    <property type="entry name" value="Trans_reg_C"/>
    <property type="match status" value="1"/>
</dbReference>
<keyword evidence="4" id="KW-0804">Transcription</keyword>
<dbReference type="AlphaFoldDB" id="A0A4D4J9R2"/>
<name>A0A4D4J9R2_9PSEU</name>
<dbReference type="InterPro" id="IPR036388">
    <property type="entry name" value="WH-like_DNA-bd_sf"/>
</dbReference>
<dbReference type="InterPro" id="IPR016032">
    <property type="entry name" value="Sig_transdc_resp-reg_C-effctor"/>
</dbReference>
<sequence>MVPPRMDEAIDDRSVCIRVLGPTSVTLRGRSITPTAPKPRQLLLLLALRRGQVVPVSTLMEEIWGDDIPRTGTTTLQTYVVQLRRLIADSLPVQSQRAAKELLATRLNGYQLMATSSSFDLREFERLAADGDTALNLGDAAGASRYLGQALDLWRGPALMDVSVGRVLAIEAIGMEEARMRVLERRILADFHLGKHAALIPELRMLVEQNPMHENFCALLMIAFQRSGAAWRALEVFRNLRKNLVEEFGVEPSGRLQELHQAVLANTPELSLREYGLA</sequence>
<dbReference type="InterPro" id="IPR005158">
    <property type="entry name" value="BTAD"/>
</dbReference>
<proteinExistence type="inferred from homology"/>
<keyword evidence="8" id="KW-1185">Reference proteome</keyword>
<accession>A0A4D4J9R2</accession>
<dbReference type="PANTHER" id="PTHR35807:SF1">
    <property type="entry name" value="TRANSCRIPTIONAL REGULATOR REDD"/>
    <property type="match status" value="1"/>
</dbReference>
<feature type="domain" description="OmpR/PhoB-type" evidence="6">
    <location>
        <begin position="7"/>
        <end position="114"/>
    </location>
</feature>
<evidence type="ECO:0000313" key="8">
    <source>
        <dbReference type="Proteomes" id="UP000298860"/>
    </source>
</evidence>
<dbReference type="GO" id="GO:0006355">
    <property type="term" value="P:regulation of DNA-templated transcription"/>
    <property type="evidence" value="ECO:0007669"/>
    <property type="project" value="InterPro"/>
</dbReference>
<keyword evidence="2" id="KW-0805">Transcription regulation</keyword>
<dbReference type="Gene3D" id="1.25.40.10">
    <property type="entry name" value="Tetratricopeptide repeat domain"/>
    <property type="match status" value="1"/>
</dbReference>
<dbReference type="PROSITE" id="PS51755">
    <property type="entry name" value="OMPR_PHOB"/>
    <property type="match status" value="1"/>
</dbReference>
<evidence type="ECO:0000259" key="6">
    <source>
        <dbReference type="PROSITE" id="PS51755"/>
    </source>
</evidence>
<evidence type="ECO:0000313" key="7">
    <source>
        <dbReference type="EMBL" id="GDY32022.1"/>
    </source>
</evidence>
<dbReference type="SUPFAM" id="SSF46894">
    <property type="entry name" value="C-terminal effector domain of the bipartite response regulators"/>
    <property type="match status" value="1"/>
</dbReference>
<organism evidence="7 8">
    <name type="scientific">Gandjariella thermophila</name>
    <dbReference type="NCBI Taxonomy" id="1931992"/>
    <lineage>
        <taxon>Bacteria</taxon>
        <taxon>Bacillati</taxon>
        <taxon>Actinomycetota</taxon>
        <taxon>Actinomycetes</taxon>
        <taxon>Pseudonocardiales</taxon>
        <taxon>Pseudonocardiaceae</taxon>
        <taxon>Gandjariella</taxon>
    </lineage>
</organism>
<dbReference type="InterPro" id="IPR011990">
    <property type="entry name" value="TPR-like_helical_dom_sf"/>
</dbReference>
<dbReference type="Pfam" id="PF00486">
    <property type="entry name" value="Trans_reg_C"/>
    <property type="match status" value="1"/>
</dbReference>
<dbReference type="Gene3D" id="1.10.10.10">
    <property type="entry name" value="Winged helix-like DNA-binding domain superfamily/Winged helix DNA-binding domain"/>
    <property type="match status" value="1"/>
</dbReference>
<comment type="similarity">
    <text evidence="1">Belongs to the AfsR/DnrI/RedD regulatory family.</text>
</comment>
<evidence type="ECO:0000256" key="1">
    <source>
        <dbReference type="ARBA" id="ARBA00005820"/>
    </source>
</evidence>
<dbReference type="SUPFAM" id="SSF48452">
    <property type="entry name" value="TPR-like"/>
    <property type="match status" value="1"/>
</dbReference>
<gene>
    <name evidence="7" type="ORF">GTS_36550</name>
</gene>
<dbReference type="InterPro" id="IPR001867">
    <property type="entry name" value="OmpR/PhoB-type_DNA-bd"/>
</dbReference>
<dbReference type="InterPro" id="IPR051677">
    <property type="entry name" value="AfsR-DnrI-RedD_regulator"/>
</dbReference>
<dbReference type="EMBL" id="BJFL01000020">
    <property type="protein sequence ID" value="GDY32022.1"/>
    <property type="molecule type" value="Genomic_DNA"/>
</dbReference>
<protein>
    <recommendedName>
        <fullName evidence="6">OmpR/PhoB-type domain-containing protein</fullName>
    </recommendedName>
</protein>
<reference evidence="8" key="1">
    <citation type="submission" date="2019-04" db="EMBL/GenBank/DDBJ databases">
        <title>Draft genome sequence of Pseudonocardiaceae bacterium SL3-2-4.</title>
        <authorList>
            <person name="Ningsih F."/>
            <person name="Yokota A."/>
            <person name="Sakai Y."/>
            <person name="Nanatani K."/>
            <person name="Yabe S."/>
            <person name="Oetari A."/>
            <person name="Sjamsuridzal W."/>
        </authorList>
    </citation>
    <scope>NUCLEOTIDE SEQUENCE [LARGE SCALE GENOMIC DNA]</scope>
    <source>
        <strain evidence="8">SL3-2-4</strain>
    </source>
</reference>
<dbReference type="SMART" id="SM01043">
    <property type="entry name" value="BTAD"/>
    <property type="match status" value="1"/>
</dbReference>
<evidence type="ECO:0000256" key="2">
    <source>
        <dbReference type="ARBA" id="ARBA00023015"/>
    </source>
</evidence>
<dbReference type="PANTHER" id="PTHR35807">
    <property type="entry name" value="TRANSCRIPTIONAL REGULATOR REDD-RELATED"/>
    <property type="match status" value="1"/>
</dbReference>
<dbReference type="GO" id="GO:0003677">
    <property type="term" value="F:DNA binding"/>
    <property type="evidence" value="ECO:0007669"/>
    <property type="project" value="UniProtKB-UniRule"/>
</dbReference>
<dbReference type="Proteomes" id="UP000298860">
    <property type="component" value="Unassembled WGS sequence"/>
</dbReference>
<comment type="caution">
    <text evidence="7">The sequence shown here is derived from an EMBL/GenBank/DDBJ whole genome shotgun (WGS) entry which is preliminary data.</text>
</comment>
<dbReference type="Pfam" id="PF03704">
    <property type="entry name" value="BTAD"/>
    <property type="match status" value="1"/>
</dbReference>